<reference evidence="1" key="1">
    <citation type="submission" date="2023-07" db="EMBL/GenBank/DDBJ databases">
        <title>The genome sequence of Rhodocytophaga aerolata KACC 12507.</title>
        <authorList>
            <person name="Zhang X."/>
        </authorList>
    </citation>
    <scope>NUCLEOTIDE SEQUENCE</scope>
    <source>
        <strain evidence="1">KACC 12507</strain>
    </source>
</reference>
<protein>
    <submittedName>
        <fullName evidence="1">DUF3575 domain-containing protein</fullName>
    </submittedName>
</protein>
<organism evidence="1 2">
    <name type="scientific">Rhodocytophaga aerolata</name>
    <dbReference type="NCBI Taxonomy" id="455078"/>
    <lineage>
        <taxon>Bacteria</taxon>
        <taxon>Pseudomonadati</taxon>
        <taxon>Bacteroidota</taxon>
        <taxon>Cytophagia</taxon>
        <taxon>Cytophagales</taxon>
        <taxon>Rhodocytophagaceae</taxon>
        <taxon>Rhodocytophaga</taxon>
    </lineage>
</organism>
<name>A0ABT8RI68_9BACT</name>
<sequence>MNQSKPISKNVFKVNLLSVSARLLSGFYERKVSQRLSVQLGGNYQVREREIIFSRSTLTKAYTFIPEVRIYSLARHQAPKGVYLASFARYRYLEMETENSGLGKEYGKIKSYGGGVLAGVHALFLDDHLSLDCFLGPHLTKHDFEGLSRETVKYDYFSLLFNTLDIRFGITAGIAF</sequence>
<proteinExistence type="predicted"/>
<accession>A0ABT8RI68</accession>
<dbReference type="Proteomes" id="UP001168528">
    <property type="component" value="Unassembled WGS sequence"/>
</dbReference>
<comment type="caution">
    <text evidence="1">The sequence shown here is derived from an EMBL/GenBank/DDBJ whole genome shotgun (WGS) entry which is preliminary data.</text>
</comment>
<evidence type="ECO:0000313" key="1">
    <source>
        <dbReference type="EMBL" id="MDO1451807.1"/>
    </source>
</evidence>
<gene>
    <name evidence="1" type="ORF">Q0590_36370</name>
</gene>
<evidence type="ECO:0000313" key="2">
    <source>
        <dbReference type="Proteomes" id="UP001168528"/>
    </source>
</evidence>
<dbReference type="RefSeq" id="WP_302042604.1">
    <property type="nucleotide sequence ID" value="NZ_JAUKPO010000096.1"/>
</dbReference>
<keyword evidence="2" id="KW-1185">Reference proteome</keyword>
<dbReference type="EMBL" id="JAUKPO010000096">
    <property type="protein sequence ID" value="MDO1451807.1"/>
    <property type="molecule type" value="Genomic_DNA"/>
</dbReference>
<dbReference type="Pfam" id="PF12099">
    <property type="entry name" value="DUF3575"/>
    <property type="match status" value="1"/>
</dbReference>
<dbReference type="InterPro" id="IPR021958">
    <property type="entry name" value="DUF3575"/>
</dbReference>